<organism evidence="1 2">
    <name type="scientific">Bradyrhizobium japonicum</name>
    <dbReference type="NCBI Taxonomy" id="375"/>
    <lineage>
        <taxon>Bacteria</taxon>
        <taxon>Pseudomonadati</taxon>
        <taxon>Pseudomonadota</taxon>
        <taxon>Alphaproteobacteria</taxon>
        <taxon>Hyphomicrobiales</taxon>
        <taxon>Nitrobacteraceae</taxon>
        <taxon>Bradyrhizobium</taxon>
    </lineage>
</organism>
<dbReference type="Proteomes" id="UP000181962">
    <property type="component" value="Chromosome"/>
</dbReference>
<dbReference type="AlphaFoldDB" id="A0A1L3FN45"/>
<proteinExistence type="predicted"/>
<dbReference type="EMBL" id="CP017637">
    <property type="protein sequence ID" value="APG14700.1"/>
    <property type="molecule type" value="Genomic_DNA"/>
</dbReference>
<protein>
    <submittedName>
        <fullName evidence="1">Uncharacterized protein</fullName>
    </submittedName>
</protein>
<sequence length="109" mass="11525">MTIDRHLRRKDLGNVDSGAEPSAVSVDGRSARELVGEASLRAGIVDRTSDIAGAVSGLDVPRAPCNAIAGLCRERLGIVCSMLCKDDGVVVLGFIHRIGALDLLRFVKL</sequence>
<evidence type="ECO:0000313" key="2">
    <source>
        <dbReference type="Proteomes" id="UP000181962"/>
    </source>
</evidence>
<gene>
    <name evidence="1" type="ORF">BKD09_40745</name>
</gene>
<evidence type="ECO:0000313" key="1">
    <source>
        <dbReference type="EMBL" id="APG14700.1"/>
    </source>
</evidence>
<name>A0A1L3FN45_BRAJP</name>
<accession>A0A1L3FN45</accession>
<reference evidence="1 2" key="1">
    <citation type="submission" date="2016-11" db="EMBL/GenBank/DDBJ databases">
        <title>Complete Genome Sequence of Bradyrhizobium sp. strain J5, an isolated from soybean nodule in Hokkaido.</title>
        <authorList>
            <person name="Kanehara K."/>
        </authorList>
    </citation>
    <scope>NUCLEOTIDE SEQUENCE [LARGE SCALE GENOMIC DNA]</scope>
    <source>
        <strain evidence="1 2">J5</strain>
    </source>
</reference>